<reference evidence="2" key="1">
    <citation type="journal article" date="2023" name="Front. Plant Sci.">
        <title>Chromosomal-level genome assembly of Melastoma candidum provides insights into trichome evolution.</title>
        <authorList>
            <person name="Zhong Y."/>
            <person name="Wu W."/>
            <person name="Sun C."/>
            <person name="Zou P."/>
            <person name="Liu Y."/>
            <person name="Dai S."/>
            <person name="Zhou R."/>
        </authorList>
    </citation>
    <scope>NUCLEOTIDE SEQUENCE [LARGE SCALE GENOMIC DNA]</scope>
</reference>
<dbReference type="Proteomes" id="UP001057402">
    <property type="component" value="Chromosome 2"/>
</dbReference>
<sequence length="683" mass="76588">MSATNISALETMNLDEGNNTSNTSFRQTVSKEPIISLPRPAESPVQWIQLLNAFDHQDFPGWPLLTPLKVPMQKCEKCSHEFFSTINYRRHVRVQHRLKKLDKDTAKNRELLGSFWDKLSVDETMEIVSLKNSAMEDVPGATVIKSLASLIRKPGFPVVPQVFIRAGSILLDVVQARPSRFPLSSQELFDILDNASEMTFLSGPTTMMQKYIFDKDTGKILLETKNLVAFTSFFLEQKLVGAWLADKDAEALKWQKLLVEEEEAAQRRQAEILEKKRLRRLRQKEQKAKGHKNEEQIDMSNSYDMLDAEPQMETSIPQDLSEMESLDSPPDITNMVLDTPQLADIEADFDSEVLPELDNGITDSSKFQRVEPGRLLGGSHQSMGVARWIVPRRSRAPPGVLNEDHRNSTKLEYKLKHRSLDSKIGYGNNKKVWSRKSKPDRESENLNFRVHEAFSEAEQDKKCEVLIGSIPVVLGRFGNSEESDTTTKPENDLTEIQGPTNDTSAKGNRPASVQSHQSRGKLWRLVSRNGVKDPDPVAMDDRVSSPVSPAEKSECQGHIGENHIRLSPTSCFGDSDKAVESEILRDWGLSTLAAKDFLTQRWKEALAMEHVELACLPESEPPESPDNPANQVHSDASESNIPLIAGNRSGDADGLTEVSNKTQQDKGLKKKYIPKQRGSNIAS</sequence>
<dbReference type="EMBL" id="CM042881">
    <property type="protein sequence ID" value="KAI4384779.1"/>
    <property type="molecule type" value="Genomic_DNA"/>
</dbReference>
<name>A0ACB9S0Y3_9MYRT</name>
<keyword evidence="2" id="KW-1185">Reference proteome</keyword>
<comment type="caution">
    <text evidence="1">The sequence shown here is derived from an EMBL/GenBank/DDBJ whole genome shotgun (WGS) entry which is preliminary data.</text>
</comment>
<protein>
    <submittedName>
        <fullName evidence="1">Uncharacterized protein</fullName>
    </submittedName>
</protein>
<proteinExistence type="predicted"/>
<accession>A0ACB9S0Y3</accession>
<evidence type="ECO:0000313" key="2">
    <source>
        <dbReference type="Proteomes" id="UP001057402"/>
    </source>
</evidence>
<organism evidence="1 2">
    <name type="scientific">Melastoma candidum</name>
    <dbReference type="NCBI Taxonomy" id="119954"/>
    <lineage>
        <taxon>Eukaryota</taxon>
        <taxon>Viridiplantae</taxon>
        <taxon>Streptophyta</taxon>
        <taxon>Embryophyta</taxon>
        <taxon>Tracheophyta</taxon>
        <taxon>Spermatophyta</taxon>
        <taxon>Magnoliopsida</taxon>
        <taxon>eudicotyledons</taxon>
        <taxon>Gunneridae</taxon>
        <taxon>Pentapetalae</taxon>
        <taxon>rosids</taxon>
        <taxon>malvids</taxon>
        <taxon>Myrtales</taxon>
        <taxon>Melastomataceae</taxon>
        <taxon>Melastomatoideae</taxon>
        <taxon>Melastomateae</taxon>
        <taxon>Melastoma</taxon>
    </lineage>
</organism>
<evidence type="ECO:0000313" key="1">
    <source>
        <dbReference type="EMBL" id="KAI4384779.1"/>
    </source>
</evidence>
<gene>
    <name evidence="1" type="ORF">MLD38_002884</name>
</gene>